<evidence type="ECO:0000313" key="4">
    <source>
        <dbReference type="Proteomes" id="UP001630127"/>
    </source>
</evidence>
<evidence type="ECO:0000259" key="2">
    <source>
        <dbReference type="Pfam" id="PF14372"/>
    </source>
</evidence>
<dbReference type="Pfam" id="PF14372">
    <property type="entry name" value="hAT-like_RNase-H"/>
    <property type="match status" value="1"/>
</dbReference>
<dbReference type="AlphaFoldDB" id="A0ABD3A2N7"/>
<dbReference type="PANTHER" id="PTHR23272">
    <property type="entry name" value="BED FINGER-RELATED"/>
    <property type="match status" value="1"/>
</dbReference>
<dbReference type="Pfam" id="PF05699">
    <property type="entry name" value="Dimer_Tnp_hAT"/>
    <property type="match status" value="1"/>
</dbReference>
<evidence type="ECO:0008006" key="5">
    <source>
        <dbReference type="Google" id="ProtNLM"/>
    </source>
</evidence>
<keyword evidence="4" id="KW-1185">Reference proteome</keyword>
<dbReference type="EMBL" id="JBJUIK010000006">
    <property type="protein sequence ID" value="KAL3524830.1"/>
    <property type="molecule type" value="Genomic_DNA"/>
</dbReference>
<dbReference type="InterPro" id="IPR025525">
    <property type="entry name" value="hAT-like_transposase_RNase-H"/>
</dbReference>
<name>A0ABD3A2N7_9GENT</name>
<evidence type="ECO:0000259" key="1">
    <source>
        <dbReference type="Pfam" id="PF05699"/>
    </source>
</evidence>
<gene>
    <name evidence="3" type="ORF">ACH5RR_013202</name>
</gene>
<protein>
    <recommendedName>
        <fullName evidence="5">Transposase</fullName>
    </recommendedName>
</protein>
<comment type="caution">
    <text evidence="3">The sequence shown here is derived from an EMBL/GenBank/DDBJ whole genome shotgun (WGS) entry which is preliminary data.</text>
</comment>
<reference evidence="3 4" key="1">
    <citation type="submission" date="2024-11" db="EMBL/GenBank/DDBJ databases">
        <title>A near-complete genome assembly of Cinchona calisaya.</title>
        <authorList>
            <person name="Lian D.C."/>
            <person name="Zhao X.W."/>
            <person name="Wei L."/>
        </authorList>
    </citation>
    <scope>NUCLEOTIDE SEQUENCE [LARGE SCALE GENOMIC DNA]</scope>
    <source>
        <tissue evidence="3">Nenye</tissue>
    </source>
</reference>
<dbReference type="InterPro" id="IPR012337">
    <property type="entry name" value="RNaseH-like_sf"/>
</dbReference>
<accession>A0ABD3A2N7</accession>
<sequence>MESNMIIKFEKYWLEKEANILLSVAFVLDPRFKMIRLRTTYKRIYDEFLVLGMLNHVQEVLRASFDEYATDYGITCNQEVLKNEKFISNETSNSNAPFSTNIDIMADFYMHDEEKDCIHGKTELDTYLEEKLHPSKVDEQDDFNILDFWKSNAAKVPILSMMARDILAIPVTSVASESAFSTGRRVLNKFRSSLLPSTVEALICSQDWIKTDPRETILRKNLTRTLQVST</sequence>
<dbReference type="Proteomes" id="UP001630127">
    <property type="component" value="Unassembled WGS sequence"/>
</dbReference>
<organism evidence="3 4">
    <name type="scientific">Cinchona calisaya</name>
    <dbReference type="NCBI Taxonomy" id="153742"/>
    <lineage>
        <taxon>Eukaryota</taxon>
        <taxon>Viridiplantae</taxon>
        <taxon>Streptophyta</taxon>
        <taxon>Embryophyta</taxon>
        <taxon>Tracheophyta</taxon>
        <taxon>Spermatophyta</taxon>
        <taxon>Magnoliopsida</taxon>
        <taxon>eudicotyledons</taxon>
        <taxon>Gunneridae</taxon>
        <taxon>Pentapetalae</taxon>
        <taxon>asterids</taxon>
        <taxon>lamiids</taxon>
        <taxon>Gentianales</taxon>
        <taxon>Rubiaceae</taxon>
        <taxon>Cinchonoideae</taxon>
        <taxon>Cinchoneae</taxon>
        <taxon>Cinchona</taxon>
    </lineage>
</organism>
<evidence type="ECO:0000313" key="3">
    <source>
        <dbReference type="EMBL" id="KAL3524830.1"/>
    </source>
</evidence>
<feature type="domain" description="HAT C-terminal dimerisation" evidence="1">
    <location>
        <begin position="123"/>
        <end position="209"/>
    </location>
</feature>
<dbReference type="InterPro" id="IPR008906">
    <property type="entry name" value="HATC_C_dom"/>
</dbReference>
<dbReference type="SUPFAM" id="SSF53098">
    <property type="entry name" value="Ribonuclease H-like"/>
    <property type="match status" value="1"/>
</dbReference>
<proteinExistence type="predicted"/>
<dbReference type="PANTHER" id="PTHR23272:SF161">
    <property type="entry name" value="ZINC FINGER BED DOMAIN-CONTAINING PROTEIN RICESLEEPER 1-LIKE"/>
    <property type="match status" value="1"/>
</dbReference>
<feature type="domain" description="hAT-like transposase RNase-H fold" evidence="2">
    <location>
        <begin position="1"/>
        <end position="68"/>
    </location>
</feature>